<dbReference type="Proteomes" id="UP000237347">
    <property type="component" value="Unassembled WGS sequence"/>
</dbReference>
<evidence type="ECO:0000313" key="2">
    <source>
        <dbReference type="EMBL" id="KAK7846781.1"/>
    </source>
</evidence>
<sequence length="87" mass="9515">MLGISGILFPLQFSPICFMVQIYWFGCGLTILLIFIPLWASLGALSLLLVCGVCGLDVTILSSGISTTKRLLWLKQLLKHLSSPFSV</sequence>
<evidence type="ECO:0000256" key="1">
    <source>
        <dbReference type="SAM" id="Phobius"/>
    </source>
</evidence>
<gene>
    <name evidence="2" type="ORF">CFP56_007423</name>
</gene>
<comment type="caution">
    <text evidence="2">The sequence shown here is derived from an EMBL/GenBank/DDBJ whole genome shotgun (WGS) entry which is preliminary data.</text>
</comment>
<dbReference type="AlphaFoldDB" id="A0AAW0L7A6"/>
<keyword evidence="1" id="KW-0812">Transmembrane</keyword>
<name>A0AAW0L7A6_QUESU</name>
<keyword evidence="1" id="KW-0472">Membrane</keyword>
<feature type="transmembrane region" description="Helical" evidence="1">
    <location>
        <begin position="46"/>
        <end position="65"/>
    </location>
</feature>
<proteinExistence type="predicted"/>
<protein>
    <submittedName>
        <fullName evidence="2">Uncharacterized protein</fullName>
    </submittedName>
</protein>
<accession>A0AAW0L7A6</accession>
<dbReference type="EMBL" id="PKMF04000150">
    <property type="protein sequence ID" value="KAK7846781.1"/>
    <property type="molecule type" value="Genomic_DNA"/>
</dbReference>
<keyword evidence="3" id="KW-1185">Reference proteome</keyword>
<keyword evidence="1" id="KW-1133">Transmembrane helix</keyword>
<feature type="transmembrane region" description="Helical" evidence="1">
    <location>
        <begin position="21"/>
        <end position="40"/>
    </location>
</feature>
<evidence type="ECO:0000313" key="3">
    <source>
        <dbReference type="Proteomes" id="UP000237347"/>
    </source>
</evidence>
<organism evidence="2 3">
    <name type="scientific">Quercus suber</name>
    <name type="common">Cork oak</name>
    <dbReference type="NCBI Taxonomy" id="58331"/>
    <lineage>
        <taxon>Eukaryota</taxon>
        <taxon>Viridiplantae</taxon>
        <taxon>Streptophyta</taxon>
        <taxon>Embryophyta</taxon>
        <taxon>Tracheophyta</taxon>
        <taxon>Spermatophyta</taxon>
        <taxon>Magnoliopsida</taxon>
        <taxon>eudicotyledons</taxon>
        <taxon>Gunneridae</taxon>
        <taxon>Pentapetalae</taxon>
        <taxon>rosids</taxon>
        <taxon>fabids</taxon>
        <taxon>Fagales</taxon>
        <taxon>Fagaceae</taxon>
        <taxon>Quercus</taxon>
    </lineage>
</organism>
<reference evidence="2 3" key="1">
    <citation type="journal article" date="2018" name="Sci. Data">
        <title>The draft genome sequence of cork oak.</title>
        <authorList>
            <person name="Ramos A.M."/>
            <person name="Usie A."/>
            <person name="Barbosa P."/>
            <person name="Barros P.M."/>
            <person name="Capote T."/>
            <person name="Chaves I."/>
            <person name="Simoes F."/>
            <person name="Abreu I."/>
            <person name="Carrasquinho I."/>
            <person name="Faro C."/>
            <person name="Guimaraes J.B."/>
            <person name="Mendonca D."/>
            <person name="Nobrega F."/>
            <person name="Rodrigues L."/>
            <person name="Saibo N.J.M."/>
            <person name="Varela M.C."/>
            <person name="Egas C."/>
            <person name="Matos J."/>
            <person name="Miguel C.M."/>
            <person name="Oliveira M.M."/>
            <person name="Ricardo C.P."/>
            <person name="Goncalves S."/>
        </authorList>
    </citation>
    <scope>NUCLEOTIDE SEQUENCE [LARGE SCALE GENOMIC DNA]</scope>
    <source>
        <strain evidence="3">cv. HL8</strain>
    </source>
</reference>